<evidence type="ECO:0000313" key="2">
    <source>
        <dbReference type="EMBL" id="RHH74548.1"/>
    </source>
</evidence>
<organism evidence="2 3">
    <name type="scientific">Parabacteroides merdae</name>
    <dbReference type="NCBI Taxonomy" id="46503"/>
    <lineage>
        <taxon>Bacteria</taxon>
        <taxon>Pseudomonadati</taxon>
        <taxon>Bacteroidota</taxon>
        <taxon>Bacteroidia</taxon>
        <taxon>Bacteroidales</taxon>
        <taxon>Tannerellaceae</taxon>
        <taxon>Parabacteroides</taxon>
    </lineage>
</organism>
<dbReference type="Proteomes" id="UP000283732">
    <property type="component" value="Unassembled WGS sequence"/>
</dbReference>
<name>A0A3R6GMI3_9BACT</name>
<proteinExistence type="predicted"/>
<dbReference type="InterPro" id="IPR027417">
    <property type="entry name" value="P-loop_NTPase"/>
</dbReference>
<evidence type="ECO:0000313" key="3">
    <source>
        <dbReference type="Proteomes" id="UP000283732"/>
    </source>
</evidence>
<dbReference type="Gene3D" id="3.40.50.300">
    <property type="entry name" value="P-loop containing nucleotide triphosphate hydrolases"/>
    <property type="match status" value="1"/>
</dbReference>
<sequence length="291" mass="33636">MEHLFTVAGHTFKLLLPERYPVAEWLAPYMPFREERRVEPLFTLEVKTCATSLFREVRQEMHRFNEEPPYLWMNDTYDTYGLSIRKDCLSSLVRAEADYAKGILCLPERNPGYEDMLYFNSCLKLLYVLNTTTLNTLMLHASVVTQAGNGYAFLGKSGTGKSTHSQLWLRYLEGYELLNDDHPIIRLMDDEVIVYGSPWSGKTPCYKNKQARLKAVVRLEQASENKIIRLRGIQAYAAFSPSCSGMRWQREMADTIHQTIVAVTEHCRLLHLKCLPDEEAARLCCQTIHER</sequence>
<evidence type="ECO:0008006" key="5">
    <source>
        <dbReference type="Google" id="ProtNLM"/>
    </source>
</evidence>
<comment type="caution">
    <text evidence="2">The sequence shown here is derived from an EMBL/GenBank/DDBJ whole genome shotgun (WGS) entry which is preliminary data.</text>
</comment>
<gene>
    <name evidence="2" type="ORF">DW191_17970</name>
    <name evidence="1" type="ORF">DW986_11375</name>
</gene>
<reference evidence="3 4" key="1">
    <citation type="submission" date="2018-08" db="EMBL/GenBank/DDBJ databases">
        <title>A genome reference for cultivated species of the human gut microbiota.</title>
        <authorList>
            <person name="Zou Y."/>
            <person name="Xue W."/>
            <person name="Luo G."/>
        </authorList>
    </citation>
    <scope>NUCLEOTIDE SEQUENCE [LARGE SCALE GENOMIC DNA]</scope>
    <source>
        <strain evidence="2 3">AM16-50</strain>
        <strain evidence="1 4">AM50-15</strain>
    </source>
</reference>
<evidence type="ECO:0000313" key="4">
    <source>
        <dbReference type="Proteomes" id="UP000285173"/>
    </source>
</evidence>
<evidence type="ECO:0000313" key="1">
    <source>
        <dbReference type="EMBL" id="RGZ46991.1"/>
    </source>
</evidence>
<accession>A0A3R6GMI3</accession>
<dbReference type="RefSeq" id="WP_122203222.1">
    <property type="nucleotide sequence ID" value="NZ_QRKC01000012.1"/>
</dbReference>
<dbReference type="EMBL" id="QRKC01000012">
    <property type="protein sequence ID" value="RHH74548.1"/>
    <property type="molecule type" value="Genomic_DNA"/>
</dbReference>
<dbReference type="AlphaFoldDB" id="A0A3R6GMI3"/>
<dbReference type="Proteomes" id="UP000285173">
    <property type="component" value="Unassembled WGS sequence"/>
</dbReference>
<dbReference type="SUPFAM" id="SSF53795">
    <property type="entry name" value="PEP carboxykinase-like"/>
    <property type="match status" value="1"/>
</dbReference>
<dbReference type="EMBL" id="QSEF01000015">
    <property type="protein sequence ID" value="RGZ46991.1"/>
    <property type="molecule type" value="Genomic_DNA"/>
</dbReference>
<protein>
    <recommendedName>
        <fullName evidence="5">Phosphoenolpyruvate carboxykinase</fullName>
    </recommendedName>
</protein>